<keyword evidence="2" id="KW-0963">Cytoplasm</keyword>
<dbReference type="InterPro" id="IPR030842">
    <property type="entry name" value="TF_NusA_bacterial"/>
</dbReference>
<dbReference type="GO" id="GO:0003746">
    <property type="term" value="F:translation elongation factor activity"/>
    <property type="evidence" value="ECO:0007669"/>
    <property type="project" value="UniProtKB-KW"/>
</dbReference>
<keyword evidence="3" id="KW-0694">RNA-binding</keyword>
<dbReference type="Proteomes" id="UP001056610">
    <property type="component" value="Plasmid unnamed"/>
</dbReference>
<feature type="domain" description="Transcription factor NusA first KH" evidence="6">
    <location>
        <begin position="18"/>
        <end position="93"/>
    </location>
</feature>
<keyword evidence="4" id="KW-0805">Transcription regulation</keyword>
<sequence>MTAPGGHPPGSAAPHSADRELFTPLLAQRVPEVANGTIRIVDAVRYAGYYAKVAVTATVEGVNAASACIGPRGSRIHDVEALIPGERISVVNYDPDPVRYVANALDVEIDSVTVTSIDLRDIRAVVSVDHFATAIGRGARNVRLASALTGWRIAICTARCTARRHVHPRFDNATGVSVWDPSVLTAGQPEAVSGGRP</sequence>
<evidence type="ECO:0000256" key="4">
    <source>
        <dbReference type="ARBA" id="ARBA00023015"/>
    </source>
</evidence>
<protein>
    <submittedName>
        <fullName evidence="8">Transcription elongation factor NusA</fullName>
    </submittedName>
</protein>
<keyword evidence="5" id="KW-0804">Transcription</keyword>
<dbReference type="Pfam" id="PF13184">
    <property type="entry name" value="KH_NusA_1st"/>
    <property type="match status" value="1"/>
</dbReference>
<gene>
    <name evidence="8" type="ORF">M5I08_25490</name>
</gene>
<dbReference type="InterPro" id="IPR025249">
    <property type="entry name" value="TF_NusA_KH_1st"/>
</dbReference>
<evidence type="ECO:0000259" key="7">
    <source>
        <dbReference type="Pfam" id="PF26594"/>
    </source>
</evidence>
<evidence type="ECO:0000313" key="9">
    <source>
        <dbReference type="Proteomes" id="UP001056610"/>
    </source>
</evidence>
<evidence type="ECO:0000256" key="5">
    <source>
        <dbReference type="ARBA" id="ARBA00023163"/>
    </source>
</evidence>
<evidence type="ECO:0000256" key="2">
    <source>
        <dbReference type="ARBA" id="ARBA00022490"/>
    </source>
</evidence>
<keyword evidence="1" id="KW-0806">Transcription termination</keyword>
<dbReference type="Pfam" id="PF26594">
    <property type="entry name" value="KH_NusA_2nd"/>
    <property type="match status" value="1"/>
</dbReference>
<organism evidence="8 9">
    <name type="scientific">Candidatus Mycobacterium methanotrophicum</name>
    <dbReference type="NCBI Taxonomy" id="2943498"/>
    <lineage>
        <taxon>Bacteria</taxon>
        <taxon>Bacillati</taxon>
        <taxon>Actinomycetota</taxon>
        <taxon>Actinomycetes</taxon>
        <taxon>Mycobacteriales</taxon>
        <taxon>Mycobacteriaceae</taxon>
        <taxon>Mycobacterium</taxon>
    </lineage>
</organism>
<dbReference type="EMBL" id="CP097321">
    <property type="protein sequence ID" value="UQX13548.1"/>
    <property type="molecule type" value="Genomic_DNA"/>
</dbReference>
<reference evidence="8" key="1">
    <citation type="submission" date="2022-05" db="EMBL/GenBank/DDBJ databases">
        <title>A methanotrophic Mycobacterium dominates a cave microbial ecosystem.</title>
        <authorList>
            <person name="Van Spanning R.J.M."/>
            <person name="Guan Q."/>
            <person name="Melkonian C."/>
            <person name="Gallant J."/>
            <person name="Polerecky L."/>
            <person name="Flot J.-F."/>
            <person name="Brandt B.W."/>
            <person name="Braster M."/>
            <person name="Iturbe Espinoza P."/>
            <person name="Aerts J."/>
            <person name="Meima-Franke M."/>
            <person name="Piersma S.R."/>
            <person name="Bunduc C."/>
            <person name="Ummels R."/>
            <person name="Pain A."/>
            <person name="Fleming E.J."/>
            <person name="van der Wel N."/>
            <person name="Gherman V.D."/>
            <person name="Sarbu S.M."/>
            <person name="Bodelier P.L.E."/>
            <person name="Bitter W."/>
        </authorList>
    </citation>
    <scope>NUCLEOTIDE SEQUENCE</scope>
    <source>
        <strain evidence="8">Sulfur Cave</strain>
        <plasmid evidence="8">unnamed</plasmid>
    </source>
</reference>
<dbReference type="PANTHER" id="PTHR22648">
    <property type="entry name" value="TRANSCRIPTION TERMINATION FACTOR NUSA"/>
    <property type="match status" value="1"/>
</dbReference>
<evidence type="ECO:0000259" key="6">
    <source>
        <dbReference type="Pfam" id="PF13184"/>
    </source>
</evidence>
<keyword evidence="9" id="KW-1185">Reference proteome</keyword>
<geneLocation type="plasmid" evidence="8 9">
    <name>unnamed</name>
</geneLocation>
<keyword evidence="8" id="KW-0614">Plasmid</keyword>
<evidence type="ECO:0000256" key="3">
    <source>
        <dbReference type="ARBA" id="ARBA00022884"/>
    </source>
</evidence>
<accession>A0ABY4QU82</accession>
<proteinExistence type="predicted"/>
<feature type="domain" description="NusA-like second KH" evidence="7">
    <location>
        <begin position="98"/>
        <end position="157"/>
    </location>
</feature>
<keyword evidence="8" id="KW-0251">Elongation factor</keyword>
<dbReference type="PANTHER" id="PTHR22648:SF0">
    <property type="entry name" value="TRANSCRIPTION TERMINATION_ANTITERMINATION PROTEIN NUSA"/>
    <property type="match status" value="1"/>
</dbReference>
<keyword evidence="8" id="KW-0648">Protein biosynthesis</keyword>
<dbReference type="RefSeq" id="WP_219068194.1">
    <property type="nucleotide sequence ID" value="NZ_CAJUXY010000032.1"/>
</dbReference>
<evidence type="ECO:0000313" key="8">
    <source>
        <dbReference type="EMBL" id="UQX13548.1"/>
    </source>
</evidence>
<dbReference type="InterPro" id="IPR058582">
    <property type="entry name" value="KH_NusA_2nd"/>
</dbReference>
<evidence type="ECO:0000256" key="1">
    <source>
        <dbReference type="ARBA" id="ARBA00022472"/>
    </source>
</evidence>
<name>A0ABY4QU82_9MYCO</name>